<comment type="caution">
    <text evidence="11">The sequence shown here is derived from an EMBL/GenBank/DDBJ whole genome shotgun (WGS) entry which is preliminary data.</text>
</comment>
<evidence type="ECO:0000256" key="8">
    <source>
        <dbReference type="SAM" id="Phobius"/>
    </source>
</evidence>
<protein>
    <submittedName>
        <fullName evidence="11">ABC transporter permease</fullName>
    </submittedName>
</protein>
<dbReference type="GO" id="GO:0005886">
    <property type="term" value="C:plasma membrane"/>
    <property type="evidence" value="ECO:0007669"/>
    <property type="project" value="UniProtKB-SubCell"/>
</dbReference>
<dbReference type="PANTHER" id="PTHR30572:SF4">
    <property type="entry name" value="ABC TRANSPORTER PERMEASE YTRF"/>
    <property type="match status" value="1"/>
</dbReference>
<dbReference type="EMBL" id="QUSW01000006">
    <property type="protein sequence ID" value="RQP22628.1"/>
    <property type="molecule type" value="Genomic_DNA"/>
</dbReference>
<keyword evidence="3 8" id="KW-0812">Transmembrane</keyword>
<feature type="domain" description="ABC3 transporter permease C-terminal" evidence="9">
    <location>
        <begin position="314"/>
        <end position="428"/>
    </location>
</feature>
<feature type="transmembrane region" description="Helical" evidence="8">
    <location>
        <begin position="49"/>
        <end position="69"/>
    </location>
</feature>
<feature type="domain" description="MacB-like periplasmic core" evidence="10">
    <location>
        <begin position="48"/>
        <end position="272"/>
    </location>
</feature>
<dbReference type="RefSeq" id="WP_124542193.1">
    <property type="nucleotide sequence ID" value="NZ_QUSW01000006.1"/>
</dbReference>
<feature type="transmembrane region" description="Helical" evidence="8">
    <location>
        <begin position="353"/>
        <end position="378"/>
    </location>
</feature>
<evidence type="ECO:0000256" key="6">
    <source>
        <dbReference type="ARBA" id="ARBA00038076"/>
    </source>
</evidence>
<proteinExistence type="inferred from homology"/>
<keyword evidence="4 8" id="KW-1133">Transmembrane helix</keyword>
<evidence type="ECO:0000256" key="5">
    <source>
        <dbReference type="ARBA" id="ARBA00023136"/>
    </source>
</evidence>
<dbReference type="PANTHER" id="PTHR30572">
    <property type="entry name" value="MEMBRANE COMPONENT OF TRANSPORTER-RELATED"/>
    <property type="match status" value="1"/>
</dbReference>
<evidence type="ECO:0000313" key="12">
    <source>
        <dbReference type="Proteomes" id="UP000267464"/>
    </source>
</evidence>
<name>A0A3N7HKK3_9BURK</name>
<evidence type="ECO:0000256" key="4">
    <source>
        <dbReference type="ARBA" id="ARBA00022989"/>
    </source>
</evidence>
<dbReference type="Pfam" id="PF12704">
    <property type="entry name" value="MacB_PCD"/>
    <property type="match status" value="1"/>
</dbReference>
<dbReference type="InterPro" id="IPR025857">
    <property type="entry name" value="MacB_PCD"/>
</dbReference>
<dbReference type="InterPro" id="IPR050250">
    <property type="entry name" value="Macrolide_Exporter_MacB"/>
</dbReference>
<evidence type="ECO:0000256" key="7">
    <source>
        <dbReference type="SAM" id="MobiDB-lite"/>
    </source>
</evidence>
<dbReference type="Proteomes" id="UP000267464">
    <property type="component" value="Unassembled WGS sequence"/>
</dbReference>
<feature type="transmembrane region" description="Helical" evidence="8">
    <location>
        <begin position="306"/>
        <end position="332"/>
    </location>
</feature>
<dbReference type="Pfam" id="PF02687">
    <property type="entry name" value="FtsX"/>
    <property type="match status" value="1"/>
</dbReference>
<dbReference type="AlphaFoldDB" id="A0A3N7HKK3"/>
<organism evidence="11 12">
    <name type="scientific">Piscinibacter terrae</name>
    <dbReference type="NCBI Taxonomy" id="2496871"/>
    <lineage>
        <taxon>Bacteria</taxon>
        <taxon>Pseudomonadati</taxon>
        <taxon>Pseudomonadota</taxon>
        <taxon>Betaproteobacteria</taxon>
        <taxon>Burkholderiales</taxon>
        <taxon>Sphaerotilaceae</taxon>
        <taxon>Piscinibacter</taxon>
    </lineage>
</organism>
<feature type="region of interest" description="Disordered" evidence="7">
    <location>
        <begin position="1"/>
        <end position="20"/>
    </location>
</feature>
<sequence length="435" mass="47370">MSAELASEWPRDEAEPGSDSSGLMRGYYAFEECLHLALASIRAHSLRSFLTMLGIVIGVASVICVVALVQGLSHSVTQEFQGLGRGTLTLRADTPLEEALRGRVNRLRVADLEELRLRIDGISNLTPVMMAGGQYGIEVRNGPHVTTGQVFGTTSRYQDVQKTYPRLGRFLADSDSTSRRRVAVLGEQMRRDLKLPDNPLGRFIQVGSDWFRIVGVMEPRGELFGLSQDNFLLMPYDTAVTLTGATVQPDLWISFSVDDPDQIDNIKARVNAMMRQQHKLQRDQADDFVIESSDALAQSFKQLSTVVTLVVAGIVSISLLVGGVGIMNIMLVSVTERTREIGIAKALGARRSFILMQFLIEAVLLALAGGVLGIVTGYLLSLGIARLIPNFPDPALPWWVLVSTAGFSGLVGVVFGILPASNAANLTPIEALRYE</sequence>
<dbReference type="GO" id="GO:0022857">
    <property type="term" value="F:transmembrane transporter activity"/>
    <property type="evidence" value="ECO:0007669"/>
    <property type="project" value="TreeGrafter"/>
</dbReference>
<evidence type="ECO:0000259" key="10">
    <source>
        <dbReference type="Pfam" id="PF12704"/>
    </source>
</evidence>
<reference evidence="11 12" key="1">
    <citation type="submission" date="2018-08" db="EMBL/GenBank/DDBJ databases">
        <authorList>
            <person name="Khan S.A."/>
            <person name="Jeon C.O."/>
            <person name="Chun B.H."/>
            <person name="Jeong S.E."/>
        </authorList>
    </citation>
    <scope>NUCLEOTIDE SEQUENCE [LARGE SCALE GENOMIC DNA]</scope>
    <source>
        <strain evidence="11 12">S-16</strain>
    </source>
</reference>
<feature type="transmembrane region" description="Helical" evidence="8">
    <location>
        <begin position="398"/>
        <end position="418"/>
    </location>
</feature>
<evidence type="ECO:0000256" key="1">
    <source>
        <dbReference type="ARBA" id="ARBA00004651"/>
    </source>
</evidence>
<keyword evidence="5 8" id="KW-0472">Membrane</keyword>
<comment type="subcellular location">
    <subcellularLocation>
        <location evidence="1">Cell membrane</location>
        <topology evidence="1">Multi-pass membrane protein</topology>
    </subcellularLocation>
</comment>
<evidence type="ECO:0000313" key="11">
    <source>
        <dbReference type="EMBL" id="RQP22628.1"/>
    </source>
</evidence>
<gene>
    <name evidence="11" type="ORF">DZC73_20180</name>
</gene>
<evidence type="ECO:0000259" key="9">
    <source>
        <dbReference type="Pfam" id="PF02687"/>
    </source>
</evidence>
<keyword evidence="2" id="KW-1003">Cell membrane</keyword>
<dbReference type="InterPro" id="IPR003838">
    <property type="entry name" value="ABC3_permease_C"/>
</dbReference>
<accession>A0A3N7HKK3</accession>
<reference evidence="11 12" key="2">
    <citation type="submission" date="2018-12" db="EMBL/GenBank/DDBJ databases">
        <title>Rhizobacter gummiphilus sp. nov., a rubber-degrading bacterium isolated from the soil of a botanical garden in Japan.</title>
        <authorList>
            <person name="Shunsuke S.S."/>
        </authorList>
    </citation>
    <scope>NUCLEOTIDE SEQUENCE [LARGE SCALE GENOMIC DNA]</scope>
    <source>
        <strain evidence="11 12">S-16</strain>
    </source>
</reference>
<keyword evidence="12" id="KW-1185">Reference proteome</keyword>
<comment type="similarity">
    <text evidence="6">Belongs to the ABC-4 integral membrane protein family.</text>
</comment>
<evidence type="ECO:0000256" key="2">
    <source>
        <dbReference type="ARBA" id="ARBA00022475"/>
    </source>
</evidence>
<dbReference type="OrthoDB" id="4814201at2"/>
<evidence type="ECO:0000256" key="3">
    <source>
        <dbReference type="ARBA" id="ARBA00022692"/>
    </source>
</evidence>